<dbReference type="Proteomes" id="UP000076400">
    <property type="component" value="Unassembled WGS sequence"/>
</dbReference>
<dbReference type="STRING" id="580166.AUP43_11530"/>
<dbReference type="EMBL" id="LPXN01000129">
    <property type="protein sequence ID" value="KZD05495.1"/>
    <property type="molecule type" value="Genomic_DNA"/>
</dbReference>
<dbReference type="PANTHER" id="PTHR42760">
    <property type="entry name" value="SHORT-CHAIN DEHYDROGENASES/REDUCTASES FAMILY MEMBER"/>
    <property type="match status" value="1"/>
</dbReference>
<evidence type="ECO:0000256" key="2">
    <source>
        <dbReference type="ARBA" id="ARBA00023002"/>
    </source>
</evidence>
<dbReference type="Pfam" id="PF13561">
    <property type="entry name" value="adh_short_C2"/>
    <property type="match status" value="1"/>
</dbReference>
<keyword evidence="4" id="KW-1185">Reference proteome</keyword>
<dbReference type="GO" id="GO:0016616">
    <property type="term" value="F:oxidoreductase activity, acting on the CH-OH group of donors, NAD or NADP as acceptor"/>
    <property type="evidence" value="ECO:0007669"/>
    <property type="project" value="TreeGrafter"/>
</dbReference>
<evidence type="ECO:0000256" key="1">
    <source>
        <dbReference type="ARBA" id="ARBA00006484"/>
    </source>
</evidence>
<dbReference type="SUPFAM" id="SSF51735">
    <property type="entry name" value="NAD(P)-binding Rossmann-fold domains"/>
    <property type="match status" value="1"/>
</dbReference>
<dbReference type="AlphaFoldDB" id="A0A154VW79"/>
<dbReference type="PANTHER" id="PTHR42760:SF115">
    <property type="entry name" value="3-OXOACYL-[ACYL-CARRIER-PROTEIN] REDUCTASE FABG"/>
    <property type="match status" value="1"/>
</dbReference>
<protein>
    <submittedName>
        <fullName evidence="3">Short-chain dehydrogenase</fullName>
    </submittedName>
</protein>
<dbReference type="PRINTS" id="PR00081">
    <property type="entry name" value="GDHRDH"/>
</dbReference>
<dbReference type="OrthoDB" id="9803628at2"/>
<dbReference type="Gene3D" id="3.40.50.720">
    <property type="entry name" value="NAD(P)-binding Rossmann-like Domain"/>
    <property type="match status" value="1"/>
</dbReference>
<accession>A0A154VW79</accession>
<gene>
    <name evidence="3" type="ORF">AUP43_11530</name>
</gene>
<dbReference type="InterPro" id="IPR002347">
    <property type="entry name" value="SDR_fam"/>
</dbReference>
<dbReference type="PRINTS" id="PR00080">
    <property type="entry name" value="SDRFAMILY"/>
</dbReference>
<reference evidence="3 4" key="1">
    <citation type="submission" date="2015-12" db="EMBL/GenBank/DDBJ databases">
        <title>Genome sequence of Oceanibaculum pacificum MCCC 1A02656.</title>
        <authorList>
            <person name="Lu L."/>
            <person name="Lai Q."/>
            <person name="Shao Z."/>
            <person name="Qian P."/>
        </authorList>
    </citation>
    <scope>NUCLEOTIDE SEQUENCE [LARGE SCALE GENOMIC DNA]</scope>
    <source>
        <strain evidence="3 4">MCCC 1A02656</strain>
    </source>
</reference>
<dbReference type="RefSeq" id="WP_067558063.1">
    <property type="nucleotide sequence ID" value="NZ_LPXN01000129.1"/>
</dbReference>
<comment type="caution">
    <text evidence="3">The sequence shown here is derived from an EMBL/GenBank/DDBJ whole genome shotgun (WGS) entry which is preliminary data.</text>
</comment>
<dbReference type="FunFam" id="3.40.50.720:FF:000084">
    <property type="entry name" value="Short-chain dehydrogenase reductase"/>
    <property type="match status" value="1"/>
</dbReference>
<sequence length="261" mass="27034">MSALEGRIAVVTGGASGIGEACARDLAARGARLVIADINADLAQKVAASLKGAIHARLDVTSVEETEALVERIERELGPTDIMVASAGVLQPPLPPEELSMEIWDRVVAVDQRGVYVSDVAFGKRMARRGSGVIINIASVTTFRSSPLHAYGPAKAAVASITAGLAAEWGRSGVRVNAIAPGYVLTPALQAAIDDGKRDPKALMENSAFGRLIGTDEIAKACSFLASDEASGITGVTLPVDGGWLVAPSWHTYGGIPPKRG</sequence>
<dbReference type="CDD" id="cd05233">
    <property type="entry name" value="SDR_c"/>
    <property type="match status" value="1"/>
</dbReference>
<dbReference type="InterPro" id="IPR036291">
    <property type="entry name" value="NAD(P)-bd_dom_sf"/>
</dbReference>
<organism evidence="3 4">
    <name type="scientific">Oceanibaculum pacificum</name>
    <dbReference type="NCBI Taxonomy" id="580166"/>
    <lineage>
        <taxon>Bacteria</taxon>
        <taxon>Pseudomonadati</taxon>
        <taxon>Pseudomonadota</taxon>
        <taxon>Alphaproteobacteria</taxon>
        <taxon>Rhodospirillales</taxon>
        <taxon>Oceanibaculaceae</taxon>
        <taxon>Oceanibaculum</taxon>
    </lineage>
</organism>
<evidence type="ECO:0000313" key="3">
    <source>
        <dbReference type="EMBL" id="KZD05495.1"/>
    </source>
</evidence>
<name>A0A154VW79_9PROT</name>
<proteinExistence type="inferred from homology"/>
<comment type="similarity">
    <text evidence="1">Belongs to the short-chain dehydrogenases/reductases (SDR) family.</text>
</comment>
<keyword evidence="2" id="KW-0560">Oxidoreductase</keyword>
<evidence type="ECO:0000313" key="4">
    <source>
        <dbReference type="Proteomes" id="UP000076400"/>
    </source>
</evidence>